<evidence type="ECO:0000256" key="2">
    <source>
        <dbReference type="ARBA" id="ARBA00023082"/>
    </source>
</evidence>
<sequence>MTKLIDDTLHTRESIVKQYTPLVYKHARNLCRSDYEYYMHDLAQEGFIGLLYAFDRYDPDSGFKFVTFAQQYIRGYMLRLHDKSHFVRVPIHVIRLAWQIERSIMWTETDDVIAKHFEATEFAVAGARKYFDTRHAVNIENPLGDDGGLTILDTLQYNEDLSSVFIEEFTKKLNPREMYIIQKLYEGYSQSEIAPTLGISRTRVGHILIDIRNKLRTEGVM</sequence>
<dbReference type="InterPro" id="IPR013325">
    <property type="entry name" value="RNA_pol_sigma_r2"/>
</dbReference>
<organism evidence="7 8">
    <name type="scientific">Sporosarcina highlanderae</name>
    <dbReference type="NCBI Taxonomy" id="3035916"/>
    <lineage>
        <taxon>Bacteria</taxon>
        <taxon>Bacillati</taxon>
        <taxon>Bacillota</taxon>
        <taxon>Bacilli</taxon>
        <taxon>Bacillales</taxon>
        <taxon>Caryophanaceae</taxon>
        <taxon>Sporosarcina</taxon>
    </lineage>
</organism>
<dbReference type="InterPro" id="IPR007630">
    <property type="entry name" value="RNA_pol_sigma70_r4"/>
</dbReference>
<dbReference type="NCBIfam" id="TIGR02937">
    <property type="entry name" value="sigma70-ECF"/>
    <property type="match status" value="1"/>
</dbReference>
<evidence type="ECO:0000256" key="4">
    <source>
        <dbReference type="ARBA" id="ARBA00023163"/>
    </source>
</evidence>
<evidence type="ECO:0000259" key="5">
    <source>
        <dbReference type="Pfam" id="PF04542"/>
    </source>
</evidence>
<dbReference type="SUPFAM" id="SSF88946">
    <property type="entry name" value="Sigma2 domain of RNA polymerase sigma factors"/>
    <property type="match status" value="1"/>
</dbReference>
<dbReference type="InterPro" id="IPR014284">
    <property type="entry name" value="RNA_pol_sigma-70_dom"/>
</dbReference>
<keyword evidence="4" id="KW-0804">Transcription</keyword>
<dbReference type="Pfam" id="PF04545">
    <property type="entry name" value="Sigma70_r4"/>
    <property type="match status" value="1"/>
</dbReference>
<dbReference type="Gene3D" id="1.20.140.160">
    <property type="match status" value="1"/>
</dbReference>
<gene>
    <name evidence="7" type="ORF">P5G49_16905</name>
</gene>
<dbReference type="Proteomes" id="UP001175097">
    <property type="component" value="Unassembled WGS sequence"/>
</dbReference>
<evidence type="ECO:0000313" key="8">
    <source>
        <dbReference type="Proteomes" id="UP001175097"/>
    </source>
</evidence>
<feature type="domain" description="RNA polymerase sigma-70 region 4" evidence="6">
    <location>
        <begin position="172"/>
        <end position="216"/>
    </location>
</feature>
<keyword evidence="3" id="KW-0238">DNA-binding</keyword>
<dbReference type="RefSeq" id="WP_301245743.1">
    <property type="nucleotide sequence ID" value="NZ_JAROCC010000020.1"/>
</dbReference>
<evidence type="ECO:0000256" key="3">
    <source>
        <dbReference type="ARBA" id="ARBA00023125"/>
    </source>
</evidence>
<evidence type="ECO:0000313" key="7">
    <source>
        <dbReference type="EMBL" id="MDN4609144.1"/>
    </source>
</evidence>
<proteinExistence type="predicted"/>
<keyword evidence="2" id="KW-0731">Sigma factor</keyword>
<protein>
    <submittedName>
        <fullName evidence="7">Sigma-70 family RNA polymerase sigma factor</fullName>
    </submittedName>
</protein>
<dbReference type="InterPro" id="IPR013324">
    <property type="entry name" value="RNA_pol_sigma_r3/r4-like"/>
</dbReference>
<dbReference type="SUPFAM" id="SSF88659">
    <property type="entry name" value="Sigma3 and sigma4 domains of RNA polymerase sigma factors"/>
    <property type="match status" value="1"/>
</dbReference>
<dbReference type="EMBL" id="JAROCC010000020">
    <property type="protein sequence ID" value="MDN4609144.1"/>
    <property type="molecule type" value="Genomic_DNA"/>
</dbReference>
<keyword evidence="8" id="KW-1185">Reference proteome</keyword>
<reference evidence="7" key="1">
    <citation type="submission" date="2023-03" db="EMBL/GenBank/DDBJ databases">
        <title>MT1 and MT2 Draft Genomes of Novel Species.</title>
        <authorList>
            <person name="Venkateswaran K."/>
        </authorList>
    </citation>
    <scope>NUCLEOTIDE SEQUENCE</scope>
    <source>
        <strain evidence="7">F6_3S_P_2</strain>
    </source>
</reference>
<dbReference type="InterPro" id="IPR007627">
    <property type="entry name" value="RNA_pol_sigma70_r2"/>
</dbReference>
<dbReference type="Pfam" id="PF04542">
    <property type="entry name" value="Sigma70_r2"/>
    <property type="match status" value="1"/>
</dbReference>
<dbReference type="PANTHER" id="PTHR30385:SF1">
    <property type="entry name" value="RNA POLYMERASE SIGMA-H FACTOR"/>
    <property type="match status" value="1"/>
</dbReference>
<accession>A0ABT8JVE3</accession>
<evidence type="ECO:0000259" key="6">
    <source>
        <dbReference type="Pfam" id="PF04545"/>
    </source>
</evidence>
<name>A0ABT8JVE3_9BACL</name>
<comment type="caution">
    <text evidence="7">The sequence shown here is derived from an EMBL/GenBank/DDBJ whole genome shotgun (WGS) entry which is preliminary data.</text>
</comment>
<dbReference type="Gene3D" id="1.10.1740.10">
    <property type="match status" value="1"/>
</dbReference>
<feature type="domain" description="RNA polymerase sigma-70 region 2" evidence="5">
    <location>
        <begin position="15"/>
        <end position="81"/>
    </location>
</feature>
<keyword evidence="1" id="KW-0805">Transcription regulation</keyword>
<evidence type="ECO:0000256" key="1">
    <source>
        <dbReference type="ARBA" id="ARBA00023015"/>
    </source>
</evidence>
<dbReference type="PANTHER" id="PTHR30385">
    <property type="entry name" value="SIGMA FACTOR F FLAGELLAR"/>
    <property type="match status" value="1"/>
</dbReference>